<dbReference type="InterPro" id="IPR036286">
    <property type="entry name" value="LexA/Signal_pep-like_sf"/>
</dbReference>
<dbReference type="EC" id="3.4.21.88" evidence="15"/>
<keyword evidence="6 12" id="KW-0068">Autocatalytic cleavage</keyword>
<reference evidence="15" key="2">
    <citation type="submission" date="2021-04" db="EMBL/GenBank/DDBJ databases">
        <authorList>
            <person name="Gilroy R."/>
        </authorList>
    </citation>
    <scope>NUCLEOTIDE SEQUENCE</scope>
    <source>
        <strain evidence="15">G3-2149</strain>
    </source>
</reference>
<name>A0A9E2L9X7_9BACT</name>
<dbReference type="InterPro" id="IPR006197">
    <property type="entry name" value="Peptidase_S24_LexA"/>
</dbReference>
<sequence>MRVLDEETMNRVAEYNIRYQRENGRSPSFRNVMHALGLGSLATVQRYVKALERRGSLELEKDGSIQPLPALLSGESTIVPLVGEIACGEPNYGVENIEESFALPKALFGDGDLFMLRTFGNSMTDAGINKGDLIVLRRQDTADDGEIVVALVDGNTTLKRLYHRDGKIVLHPENKRMKDIIVDECAVQGVLVGCIKTFG</sequence>
<evidence type="ECO:0000256" key="1">
    <source>
        <dbReference type="ARBA" id="ARBA00007484"/>
    </source>
</evidence>
<evidence type="ECO:0000313" key="16">
    <source>
        <dbReference type="Proteomes" id="UP000823865"/>
    </source>
</evidence>
<gene>
    <name evidence="15" type="primary">lexA</name>
    <name evidence="15" type="ORF">H9789_12420</name>
</gene>
<evidence type="ECO:0000256" key="10">
    <source>
        <dbReference type="ARBA" id="ARBA00023204"/>
    </source>
</evidence>
<reference evidence="15" key="1">
    <citation type="journal article" date="2021" name="PeerJ">
        <title>Extensive microbial diversity within the chicken gut microbiome revealed by metagenomics and culture.</title>
        <authorList>
            <person name="Gilroy R."/>
            <person name="Ravi A."/>
            <person name="Getino M."/>
            <person name="Pursley I."/>
            <person name="Horton D.L."/>
            <person name="Alikhan N.F."/>
            <person name="Baker D."/>
            <person name="Gharbi K."/>
            <person name="Hall N."/>
            <person name="Watson M."/>
            <person name="Adriaenssens E.M."/>
            <person name="Foster-Nyarko E."/>
            <person name="Jarju S."/>
            <person name="Secka A."/>
            <person name="Antonio M."/>
            <person name="Oren A."/>
            <person name="Chaudhuri R.R."/>
            <person name="La Ragione R."/>
            <person name="Hildebrand F."/>
            <person name="Pallen M.J."/>
        </authorList>
    </citation>
    <scope>NUCLEOTIDE SEQUENCE</scope>
    <source>
        <strain evidence="15">G3-2149</strain>
    </source>
</reference>
<evidence type="ECO:0000259" key="14">
    <source>
        <dbReference type="Pfam" id="PF01726"/>
    </source>
</evidence>
<dbReference type="EMBL" id="JAHLFU010000254">
    <property type="protein sequence ID" value="MBU3854594.1"/>
    <property type="molecule type" value="Genomic_DNA"/>
</dbReference>
<dbReference type="GO" id="GO:0006260">
    <property type="term" value="P:DNA replication"/>
    <property type="evidence" value="ECO:0007669"/>
    <property type="project" value="UniProtKB-KW"/>
</dbReference>
<dbReference type="Pfam" id="PF00717">
    <property type="entry name" value="Peptidase_S24"/>
    <property type="match status" value="1"/>
</dbReference>
<dbReference type="SUPFAM" id="SSF51306">
    <property type="entry name" value="LexA/Signal peptidase"/>
    <property type="match status" value="1"/>
</dbReference>
<evidence type="ECO:0000256" key="11">
    <source>
        <dbReference type="ARBA" id="ARBA00023236"/>
    </source>
</evidence>
<dbReference type="InterPro" id="IPR015927">
    <property type="entry name" value="Peptidase_S24_S26A/B/C"/>
</dbReference>
<dbReference type="InterPro" id="IPR050077">
    <property type="entry name" value="LexA_repressor"/>
</dbReference>
<dbReference type="InterPro" id="IPR006200">
    <property type="entry name" value="LexA"/>
</dbReference>
<evidence type="ECO:0000259" key="13">
    <source>
        <dbReference type="Pfam" id="PF00717"/>
    </source>
</evidence>
<dbReference type="CDD" id="cd06529">
    <property type="entry name" value="S24_LexA-like"/>
    <property type="match status" value="1"/>
</dbReference>
<keyword evidence="10" id="KW-0234">DNA repair</keyword>
<keyword evidence="3" id="KW-0235">DNA replication</keyword>
<accession>A0A9E2L9X7</accession>
<dbReference type="GO" id="GO:0004252">
    <property type="term" value="F:serine-type endopeptidase activity"/>
    <property type="evidence" value="ECO:0007669"/>
    <property type="project" value="UniProtKB-EC"/>
</dbReference>
<comment type="similarity">
    <text evidence="1 12">Belongs to the peptidase S24 family.</text>
</comment>
<dbReference type="GO" id="GO:0009432">
    <property type="term" value="P:SOS response"/>
    <property type="evidence" value="ECO:0007669"/>
    <property type="project" value="UniProtKB-KW"/>
</dbReference>
<evidence type="ECO:0000256" key="3">
    <source>
        <dbReference type="ARBA" id="ARBA00022705"/>
    </source>
</evidence>
<dbReference type="NCBIfam" id="TIGR00498">
    <property type="entry name" value="lexA"/>
    <property type="match status" value="1"/>
</dbReference>
<keyword evidence="11" id="KW-0742">SOS response</keyword>
<keyword evidence="5 12" id="KW-0378">Hydrolase</keyword>
<dbReference type="PANTHER" id="PTHR33516">
    <property type="entry name" value="LEXA REPRESSOR"/>
    <property type="match status" value="1"/>
</dbReference>
<dbReference type="Gene3D" id="1.10.10.10">
    <property type="entry name" value="Winged helix-like DNA-binding domain superfamily/Winged helix DNA-binding domain"/>
    <property type="match status" value="1"/>
</dbReference>
<dbReference type="Proteomes" id="UP000823865">
    <property type="component" value="Unassembled WGS sequence"/>
</dbReference>
<evidence type="ECO:0000256" key="4">
    <source>
        <dbReference type="ARBA" id="ARBA00022763"/>
    </source>
</evidence>
<dbReference type="InterPro" id="IPR036388">
    <property type="entry name" value="WH-like_DNA-bd_sf"/>
</dbReference>
<evidence type="ECO:0000256" key="9">
    <source>
        <dbReference type="ARBA" id="ARBA00023163"/>
    </source>
</evidence>
<evidence type="ECO:0000256" key="6">
    <source>
        <dbReference type="ARBA" id="ARBA00022813"/>
    </source>
</evidence>
<dbReference type="AlphaFoldDB" id="A0A9E2L9X7"/>
<dbReference type="SUPFAM" id="SSF46785">
    <property type="entry name" value="Winged helix' DNA-binding domain"/>
    <property type="match status" value="1"/>
</dbReference>
<keyword evidence="9" id="KW-0804">Transcription</keyword>
<dbReference type="GO" id="GO:0006508">
    <property type="term" value="P:proteolysis"/>
    <property type="evidence" value="ECO:0007669"/>
    <property type="project" value="InterPro"/>
</dbReference>
<comment type="caution">
    <text evidence="15">The sequence shown here is derived from an EMBL/GenBank/DDBJ whole genome shotgun (WGS) entry which is preliminary data.</text>
</comment>
<dbReference type="Pfam" id="PF01726">
    <property type="entry name" value="LexA_DNA_bind"/>
    <property type="match status" value="1"/>
</dbReference>
<evidence type="ECO:0000313" key="15">
    <source>
        <dbReference type="EMBL" id="MBU3854594.1"/>
    </source>
</evidence>
<dbReference type="InterPro" id="IPR006199">
    <property type="entry name" value="LexA_DNA-bd_dom"/>
</dbReference>
<protein>
    <submittedName>
        <fullName evidence="15">Transcriptional repressor LexA</fullName>
        <ecNumber evidence="15">3.4.21.88</ecNumber>
    </submittedName>
</protein>
<evidence type="ECO:0000256" key="8">
    <source>
        <dbReference type="ARBA" id="ARBA00023125"/>
    </source>
</evidence>
<dbReference type="PRINTS" id="PR00726">
    <property type="entry name" value="LEXASERPTASE"/>
</dbReference>
<dbReference type="Gene3D" id="2.10.109.10">
    <property type="entry name" value="Umud Fragment, subunit A"/>
    <property type="match status" value="1"/>
</dbReference>
<dbReference type="GO" id="GO:0006281">
    <property type="term" value="P:DNA repair"/>
    <property type="evidence" value="ECO:0007669"/>
    <property type="project" value="UniProtKB-KW"/>
</dbReference>
<evidence type="ECO:0000256" key="12">
    <source>
        <dbReference type="RuleBase" id="RU003991"/>
    </source>
</evidence>
<dbReference type="PANTHER" id="PTHR33516:SF2">
    <property type="entry name" value="LEXA REPRESSOR-RELATED"/>
    <property type="match status" value="1"/>
</dbReference>
<feature type="domain" description="Peptidase S24/S26A/S26B/S26C" evidence="13">
    <location>
        <begin position="80"/>
        <end position="192"/>
    </location>
</feature>
<evidence type="ECO:0000256" key="7">
    <source>
        <dbReference type="ARBA" id="ARBA00023015"/>
    </source>
</evidence>
<dbReference type="InterPro" id="IPR036390">
    <property type="entry name" value="WH_DNA-bd_sf"/>
</dbReference>
<keyword evidence="4" id="KW-0227">DNA damage</keyword>
<organism evidence="15 16">
    <name type="scientific">Candidatus Paraprevotella stercoravium</name>
    <dbReference type="NCBI Taxonomy" id="2838725"/>
    <lineage>
        <taxon>Bacteria</taxon>
        <taxon>Pseudomonadati</taxon>
        <taxon>Bacteroidota</taxon>
        <taxon>Bacteroidia</taxon>
        <taxon>Bacteroidales</taxon>
        <taxon>Prevotellaceae</taxon>
        <taxon>Paraprevotella</taxon>
    </lineage>
</organism>
<evidence type="ECO:0000256" key="5">
    <source>
        <dbReference type="ARBA" id="ARBA00022801"/>
    </source>
</evidence>
<evidence type="ECO:0000256" key="2">
    <source>
        <dbReference type="ARBA" id="ARBA00022491"/>
    </source>
</evidence>
<dbReference type="InterPro" id="IPR039418">
    <property type="entry name" value="LexA-like"/>
</dbReference>
<dbReference type="GO" id="GO:0003677">
    <property type="term" value="F:DNA binding"/>
    <property type="evidence" value="ECO:0007669"/>
    <property type="project" value="UniProtKB-KW"/>
</dbReference>
<proteinExistence type="inferred from homology"/>
<keyword evidence="7" id="KW-0805">Transcription regulation</keyword>
<feature type="domain" description="LexA repressor DNA-binding" evidence="14">
    <location>
        <begin position="21"/>
        <end position="60"/>
    </location>
</feature>
<keyword evidence="2" id="KW-0678">Repressor</keyword>
<keyword evidence="8" id="KW-0238">DNA-binding</keyword>
<dbReference type="GO" id="GO:0045892">
    <property type="term" value="P:negative regulation of DNA-templated transcription"/>
    <property type="evidence" value="ECO:0007669"/>
    <property type="project" value="InterPro"/>
</dbReference>